<keyword evidence="1" id="KW-0249">Electron transport</keyword>
<proteinExistence type="predicted"/>
<dbReference type="SMART" id="SM00893">
    <property type="entry name" value="ETF"/>
    <property type="match status" value="1"/>
</dbReference>
<dbReference type="SUPFAM" id="SSF52402">
    <property type="entry name" value="Adenine nucleotide alpha hydrolases-like"/>
    <property type="match status" value="1"/>
</dbReference>
<accession>A0A512E2J7</accession>
<name>A0A512E2J7_9PROT</name>
<dbReference type="AlphaFoldDB" id="A0A512E2J7"/>
<dbReference type="Gene3D" id="3.40.50.620">
    <property type="entry name" value="HUPs"/>
    <property type="match status" value="1"/>
</dbReference>
<evidence type="ECO:0000259" key="2">
    <source>
        <dbReference type="SMART" id="SM00893"/>
    </source>
</evidence>
<sequence length="260" mass="27699">MIDIAVLLSVGSHPASGRARRALLDAQALELALRLTESGQTARIHALHAGNPDEPALRDYLGMGLDRLEVLETAPGADPVPALIARLRELSPAIILAGSIAEGGEDSGMVPYLIAQALNRTLVPDIVGIDVSATEAALTQALPRGQRRLVTATPPLVATLHSSAHAARQSAFARSRRGTIDARPAATVHPDEFLAECTVRPWRARPKLMRVQRGGSALDRMKAATETKTGQGRLMVQPTPDEAAAAIYDCLIQQGWSNRE</sequence>
<evidence type="ECO:0000313" key="3">
    <source>
        <dbReference type="EMBL" id="GEO42690.1"/>
    </source>
</evidence>
<protein>
    <submittedName>
        <fullName evidence="3">Electron transfer flavoprotein subunit beta</fullName>
    </submittedName>
</protein>
<keyword evidence="1" id="KW-0813">Transport</keyword>
<evidence type="ECO:0000313" key="4">
    <source>
        <dbReference type="Proteomes" id="UP000321523"/>
    </source>
</evidence>
<dbReference type="InterPro" id="IPR014730">
    <property type="entry name" value="ETF_a/b_N"/>
</dbReference>
<dbReference type="RefSeq" id="WP_044436160.1">
    <property type="nucleotide sequence ID" value="NZ_BJYZ01000048.1"/>
</dbReference>
<comment type="caution">
    <text evidence="3">The sequence shown here is derived from an EMBL/GenBank/DDBJ whole genome shotgun (WGS) entry which is preliminary data.</text>
</comment>
<dbReference type="InterPro" id="IPR014729">
    <property type="entry name" value="Rossmann-like_a/b/a_fold"/>
</dbReference>
<dbReference type="Proteomes" id="UP000321523">
    <property type="component" value="Unassembled WGS sequence"/>
</dbReference>
<evidence type="ECO:0000256" key="1">
    <source>
        <dbReference type="ARBA" id="ARBA00022982"/>
    </source>
</evidence>
<dbReference type="Pfam" id="PF01012">
    <property type="entry name" value="ETF"/>
    <property type="match status" value="1"/>
</dbReference>
<gene>
    <name evidence="3" type="ORF">SAE02_68380</name>
</gene>
<feature type="domain" description="Electron transfer flavoprotein alpha/beta-subunit N-terminal" evidence="2">
    <location>
        <begin position="10"/>
        <end position="196"/>
    </location>
</feature>
<keyword evidence="4" id="KW-1185">Reference proteome</keyword>
<reference evidence="3 4" key="1">
    <citation type="submission" date="2019-07" db="EMBL/GenBank/DDBJ databases">
        <title>Whole genome shotgun sequence of Skermanella aerolata NBRC 106429.</title>
        <authorList>
            <person name="Hosoyama A."/>
            <person name="Uohara A."/>
            <person name="Ohji S."/>
            <person name="Ichikawa N."/>
        </authorList>
    </citation>
    <scope>NUCLEOTIDE SEQUENCE [LARGE SCALE GENOMIC DNA]</scope>
    <source>
        <strain evidence="3 4">NBRC 106429</strain>
    </source>
</reference>
<organism evidence="3 4">
    <name type="scientific">Skermanella aerolata</name>
    <dbReference type="NCBI Taxonomy" id="393310"/>
    <lineage>
        <taxon>Bacteria</taxon>
        <taxon>Pseudomonadati</taxon>
        <taxon>Pseudomonadota</taxon>
        <taxon>Alphaproteobacteria</taxon>
        <taxon>Rhodospirillales</taxon>
        <taxon>Azospirillaceae</taxon>
        <taxon>Skermanella</taxon>
    </lineage>
</organism>
<dbReference type="EMBL" id="BJYZ01000048">
    <property type="protein sequence ID" value="GEO42690.1"/>
    <property type="molecule type" value="Genomic_DNA"/>
</dbReference>